<keyword evidence="1" id="KW-1133">Transmembrane helix</keyword>
<evidence type="ECO:0000256" key="1">
    <source>
        <dbReference type="SAM" id="Phobius"/>
    </source>
</evidence>
<protein>
    <submittedName>
        <fullName evidence="2">Uncharacterized protein</fullName>
    </submittedName>
</protein>
<reference evidence="2 3" key="1">
    <citation type="submission" date="2023-10" db="EMBL/GenBank/DDBJ databases">
        <title>Draft Genome Sequence of Candida saopaulonensis from a very Premature Infant with Sepsis.</title>
        <authorList>
            <person name="Ning Y."/>
            <person name="Dai R."/>
            <person name="Xiao M."/>
            <person name="Xu Y."/>
            <person name="Yan Q."/>
            <person name="Zhang L."/>
        </authorList>
    </citation>
    <scope>NUCLEOTIDE SEQUENCE [LARGE SCALE GENOMIC DNA]</scope>
    <source>
        <strain evidence="2 3">19XY460</strain>
    </source>
</reference>
<dbReference type="AlphaFoldDB" id="A0AAX4HCG5"/>
<accession>A0AAX4HCG5</accession>
<keyword evidence="1" id="KW-0812">Transmembrane</keyword>
<dbReference type="Pfam" id="PF06522">
    <property type="entry name" value="B12D"/>
    <property type="match status" value="1"/>
</dbReference>
<dbReference type="InterPro" id="IPR010530">
    <property type="entry name" value="B12D"/>
</dbReference>
<dbReference type="Proteomes" id="UP001338582">
    <property type="component" value="Chromosome 4"/>
</dbReference>
<evidence type="ECO:0000313" key="2">
    <source>
        <dbReference type="EMBL" id="WPK26185.1"/>
    </source>
</evidence>
<gene>
    <name evidence="2" type="ORF">PUMCH_003533</name>
</gene>
<dbReference type="RefSeq" id="XP_062878566.1">
    <property type="nucleotide sequence ID" value="XM_063022496.1"/>
</dbReference>
<feature type="transmembrane region" description="Helical" evidence="1">
    <location>
        <begin position="27"/>
        <end position="46"/>
    </location>
</feature>
<name>A0AAX4HCG5_9ASCO</name>
<dbReference type="EMBL" id="CP138897">
    <property type="protein sequence ID" value="WPK26185.1"/>
    <property type="molecule type" value="Genomic_DNA"/>
</dbReference>
<keyword evidence="1" id="KW-0472">Membrane</keyword>
<evidence type="ECO:0000313" key="3">
    <source>
        <dbReference type="Proteomes" id="UP001338582"/>
    </source>
</evidence>
<dbReference type="GeneID" id="88174596"/>
<keyword evidence="3" id="KW-1185">Reference proteome</keyword>
<organism evidence="2 3">
    <name type="scientific">Australozyma saopauloensis</name>
    <dbReference type="NCBI Taxonomy" id="291208"/>
    <lineage>
        <taxon>Eukaryota</taxon>
        <taxon>Fungi</taxon>
        <taxon>Dikarya</taxon>
        <taxon>Ascomycota</taxon>
        <taxon>Saccharomycotina</taxon>
        <taxon>Pichiomycetes</taxon>
        <taxon>Metschnikowiaceae</taxon>
        <taxon>Australozyma</taxon>
    </lineage>
</organism>
<proteinExistence type="predicted"/>
<dbReference type="KEGG" id="asau:88174596"/>
<sequence>MKAASVLLNAAKQQTRKKGKVDVPVEMYPLFAAVGVAITSLGYFTYRHFAYDKQLRLWKNPDLSNLDVVLNKAAEEEKSKSE</sequence>